<dbReference type="AlphaFoldDB" id="A0A485KIP9"/>
<sequence length="544" mass="62953">MKVLLQRAQCEIDSLKVEIKNMSAKSDIDQKSFKIQKSKLEQQIKISEHRVKAKEILLDRLQQKFQQQVDKDECSKSKNKEIFRKIQQRDPKKANAADLKSMEIIGMYENERRKMHGEINLLRNQVQELCCEVRDKENMLARQHGDKKIVNHDAFVDRLEKARFEQETASRQLRQKESLIQEKIKQIEGELRQSKEVILQLREENANLHLEVESRPTIRDYKATQRRLLLLERQLSDQKLAMNEATDIEELRKYVGTAELIRRDKSNAKLQLNRLSTLPKDTCVEIIQDICRQLELTDVTLIGPSLSKMISVVQAVPRMEKIIRETCRCLSTASIIPLEKIIPTLCEWKRNLAELENLQKYAADSIQVLSTRSQSIDSMAGPISHKRAIQIIKELVEFESHFMEERELYQLAMDNAQKHPDILVNRMVQHFRHLFGVKTMEGVFPKINEVFLYVNEMNNALGTIKSALGLASDISVTNSLNALKHALENVGSRPKKIESVNYVVTKDDEVAGGAQVRQQHMILKKLKHEMGAQSIEELIPRTKR</sequence>
<evidence type="ECO:0000313" key="10">
    <source>
        <dbReference type="EMBL" id="KAF0702998.1"/>
    </source>
</evidence>
<dbReference type="EMBL" id="CAADRA010004437">
    <property type="protein sequence ID" value="VFT84621.1"/>
    <property type="molecule type" value="Genomic_DNA"/>
</dbReference>
<evidence type="ECO:0000256" key="7">
    <source>
        <dbReference type="ARBA" id="ARBA00023212"/>
    </source>
</evidence>
<dbReference type="GO" id="GO:0005813">
    <property type="term" value="C:centrosome"/>
    <property type="evidence" value="ECO:0007669"/>
    <property type="project" value="UniProtKB-SubCell"/>
</dbReference>
<dbReference type="InterPro" id="IPR037692">
    <property type="entry name" value="CEP70"/>
</dbReference>
<keyword evidence="7" id="KW-0206">Cytoskeleton</keyword>
<evidence type="ECO:0000256" key="4">
    <source>
        <dbReference type="ARBA" id="ARBA00022490"/>
    </source>
</evidence>
<comment type="subunit">
    <text evidence="2">Directly interacts with tubulin-gamma; this interaction determines centrosomal localization.</text>
</comment>
<reference evidence="11 12" key="1">
    <citation type="submission" date="2019-03" db="EMBL/GenBank/DDBJ databases">
        <authorList>
            <person name="Gaulin E."/>
            <person name="Dumas B."/>
        </authorList>
    </citation>
    <scope>NUCLEOTIDE SEQUENCE [LARGE SCALE GENOMIC DNA]</scope>
    <source>
        <strain evidence="11">CBS 568.67</strain>
    </source>
</reference>
<feature type="coiled-coil region" evidence="9">
    <location>
        <begin position="5"/>
        <end position="64"/>
    </location>
</feature>
<keyword evidence="12" id="KW-1185">Reference proteome</keyword>
<protein>
    <recommendedName>
        <fullName evidence="3">Centrosomal protein of 70 kDa</fullName>
    </recommendedName>
</protein>
<evidence type="ECO:0000256" key="5">
    <source>
        <dbReference type="ARBA" id="ARBA00022803"/>
    </source>
</evidence>
<accession>A0A485KIP9</accession>
<dbReference type="PANTHER" id="PTHR14594:SF1">
    <property type="entry name" value="CENTROSOMAL PROTEIN OF 70 KDA"/>
    <property type="match status" value="1"/>
</dbReference>
<evidence type="ECO:0000256" key="6">
    <source>
        <dbReference type="ARBA" id="ARBA00023054"/>
    </source>
</evidence>
<evidence type="ECO:0000256" key="9">
    <source>
        <dbReference type="SAM" id="Coils"/>
    </source>
</evidence>
<comment type="function">
    <text evidence="8">Plays a role in the organization of both preexisting and nascent microtubules in interphase cells. During mitosis, required for the organization and orientation of the mitotic spindle.</text>
</comment>
<dbReference type="OrthoDB" id="2020926at2759"/>
<dbReference type="GO" id="GO:0043015">
    <property type="term" value="F:gamma-tubulin binding"/>
    <property type="evidence" value="ECO:0007669"/>
    <property type="project" value="InterPro"/>
</dbReference>
<keyword evidence="5" id="KW-0802">TPR repeat</keyword>
<dbReference type="EMBL" id="VJMH01004419">
    <property type="protein sequence ID" value="KAF0702998.1"/>
    <property type="molecule type" value="Genomic_DNA"/>
</dbReference>
<evidence type="ECO:0000256" key="3">
    <source>
        <dbReference type="ARBA" id="ARBA00018408"/>
    </source>
</evidence>
<feature type="coiled-coil region" evidence="9">
    <location>
        <begin position="184"/>
        <end position="211"/>
    </location>
</feature>
<organism evidence="11 12">
    <name type="scientific">Aphanomyces stellatus</name>
    <dbReference type="NCBI Taxonomy" id="120398"/>
    <lineage>
        <taxon>Eukaryota</taxon>
        <taxon>Sar</taxon>
        <taxon>Stramenopiles</taxon>
        <taxon>Oomycota</taxon>
        <taxon>Saprolegniomycetes</taxon>
        <taxon>Saprolegniales</taxon>
        <taxon>Verrucalvaceae</taxon>
        <taxon>Aphanomyces</taxon>
    </lineage>
</organism>
<evidence type="ECO:0000313" key="11">
    <source>
        <dbReference type="EMBL" id="VFT84621.1"/>
    </source>
</evidence>
<dbReference type="GO" id="GO:0060271">
    <property type="term" value="P:cilium assembly"/>
    <property type="evidence" value="ECO:0007669"/>
    <property type="project" value="InterPro"/>
</dbReference>
<name>A0A485KIP9_9STRA</name>
<proteinExistence type="predicted"/>
<dbReference type="Proteomes" id="UP000332933">
    <property type="component" value="Unassembled WGS sequence"/>
</dbReference>
<comment type="subcellular location">
    <subcellularLocation>
        <location evidence="1">Cytoplasm</location>
        <location evidence="1">Cytoskeleton</location>
        <location evidence="1">Microtubule organizing center</location>
        <location evidence="1">Centrosome</location>
    </subcellularLocation>
</comment>
<evidence type="ECO:0000256" key="2">
    <source>
        <dbReference type="ARBA" id="ARBA00011832"/>
    </source>
</evidence>
<gene>
    <name evidence="11" type="primary">Aste57867_7718</name>
    <name evidence="10" type="ORF">As57867_007689</name>
    <name evidence="11" type="ORF">ASTE57867_7718</name>
</gene>
<dbReference type="GO" id="GO:0070507">
    <property type="term" value="P:regulation of microtubule cytoskeleton organization"/>
    <property type="evidence" value="ECO:0007669"/>
    <property type="project" value="InterPro"/>
</dbReference>
<keyword evidence="4" id="KW-0963">Cytoplasm</keyword>
<dbReference type="PANTHER" id="PTHR14594">
    <property type="entry name" value="CENTROSOMAL PROTEIN OF 70 KDA"/>
    <property type="match status" value="1"/>
</dbReference>
<keyword evidence="6 9" id="KW-0175">Coiled coil</keyword>
<reference evidence="10" key="2">
    <citation type="submission" date="2019-06" db="EMBL/GenBank/DDBJ databases">
        <title>Genomics analysis of Aphanomyces spp. identifies a new class of oomycete effector associated with host adaptation.</title>
        <authorList>
            <person name="Gaulin E."/>
        </authorList>
    </citation>
    <scope>NUCLEOTIDE SEQUENCE</scope>
    <source>
        <strain evidence="10">CBS 578.67</strain>
    </source>
</reference>
<evidence type="ECO:0000313" key="12">
    <source>
        <dbReference type="Proteomes" id="UP000332933"/>
    </source>
</evidence>
<evidence type="ECO:0000256" key="1">
    <source>
        <dbReference type="ARBA" id="ARBA00004300"/>
    </source>
</evidence>
<evidence type="ECO:0000256" key="8">
    <source>
        <dbReference type="ARBA" id="ARBA00025273"/>
    </source>
</evidence>